<dbReference type="EMBL" id="CP054212">
    <property type="protein sequence ID" value="QKJ88225.1"/>
    <property type="molecule type" value="Genomic_DNA"/>
</dbReference>
<dbReference type="Proteomes" id="UP000505325">
    <property type="component" value="Chromosome"/>
</dbReference>
<dbReference type="KEGG" id="pmak:PMPD1_3302"/>
<protein>
    <submittedName>
        <fullName evidence="1">Uncharacterized protein</fullName>
    </submittedName>
</protein>
<proteinExistence type="predicted"/>
<evidence type="ECO:0000313" key="2">
    <source>
        <dbReference type="Proteomes" id="UP000505325"/>
    </source>
</evidence>
<keyword evidence="2" id="KW-1185">Reference proteome</keyword>
<accession>A0A6M8UC44</accession>
<gene>
    <name evidence="1" type="ORF">PMPD1_3302</name>
</gene>
<reference evidence="1 2" key="1">
    <citation type="submission" date="2020-06" db="EMBL/GenBank/DDBJ databases">
        <title>Genome sequence of Paramixta manurensis strain PD-1.</title>
        <authorList>
            <person name="Lee C.W."/>
            <person name="Kim J."/>
        </authorList>
    </citation>
    <scope>NUCLEOTIDE SEQUENCE [LARGE SCALE GENOMIC DNA]</scope>
    <source>
        <strain evidence="1 2">PD-1</strain>
    </source>
</reference>
<name>A0A6M8UC44_9GAMM</name>
<dbReference type="AlphaFoldDB" id="A0A6M8UC44"/>
<evidence type="ECO:0000313" key="1">
    <source>
        <dbReference type="EMBL" id="QKJ88225.1"/>
    </source>
</evidence>
<sequence length="64" mass="7447">MSLLKEGRLQPTQMQLEVWYLPACEMTPIIGGRHALAYQRCNNFLKNYDHHRDKAPADLHATRP</sequence>
<organism evidence="1 2">
    <name type="scientific">Paramixta manurensis</name>
    <dbReference type="NCBI Taxonomy" id="2740817"/>
    <lineage>
        <taxon>Bacteria</taxon>
        <taxon>Pseudomonadati</taxon>
        <taxon>Pseudomonadota</taxon>
        <taxon>Gammaproteobacteria</taxon>
        <taxon>Enterobacterales</taxon>
        <taxon>Erwiniaceae</taxon>
        <taxon>Paramixta</taxon>
    </lineage>
</organism>